<proteinExistence type="predicted"/>
<keyword evidence="2" id="KW-1185">Reference proteome</keyword>
<reference evidence="1" key="1">
    <citation type="journal article" date="2023" name="GigaByte">
        <title>Genome assembly of the bearded iris, Iris pallida Lam.</title>
        <authorList>
            <person name="Bruccoleri R.E."/>
            <person name="Oakeley E.J."/>
            <person name="Faust A.M.E."/>
            <person name="Altorfer M."/>
            <person name="Dessus-Babus S."/>
            <person name="Burckhardt D."/>
            <person name="Oertli M."/>
            <person name="Naumann U."/>
            <person name="Petersen F."/>
            <person name="Wong J."/>
        </authorList>
    </citation>
    <scope>NUCLEOTIDE SEQUENCE</scope>
    <source>
        <strain evidence="1">GSM-AAB239-AS_SAM_17_03QT</strain>
    </source>
</reference>
<evidence type="ECO:0008006" key="3">
    <source>
        <dbReference type="Google" id="ProtNLM"/>
    </source>
</evidence>
<reference evidence="1" key="2">
    <citation type="submission" date="2023-04" db="EMBL/GenBank/DDBJ databases">
        <authorList>
            <person name="Bruccoleri R.E."/>
            <person name="Oakeley E.J."/>
            <person name="Faust A.-M."/>
            <person name="Dessus-Babus S."/>
            <person name="Altorfer M."/>
            <person name="Burckhardt D."/>
            <person name="Oertli M."/>
            <person name="Naumann U."/>
            <person name="Petersen F."/>
            <person name="Wong J."/>
        </authorList>
    </citation>
    <scope>NUCLEOTIDE SEQUENCE</scope>
    <source>
        <strain evidence="1">GSM-AAB239-AS_SAM_17_03QT</strain>
        <tissue evidence="1">Leaf</tissue>
    </source>
</reference>
<evidence type="ECO:0000313" key="2">
    <source>
        <dbReference type="Proteomes" id="UP001140949"/>
    </source>
</evidence>
<comment type="caution">
    <text evidence="1">The sequence shown here is derived from an EMBL/GenBank/DDBJ whole genome shotgun (WGS) entry which is preliminary data.</text>
</comment>
<dbReference type="Proteomes" id="UP001140949">
    <property type="component" value="Unassembled WGS sequence"/>
</dbReference>
<sequence length="66" mass="7840">MHVDRRIFDLFSVVLFFRRGWRALLILGAVHLLDKKSGWLPRVFPDDFSVRHCVRVPFFVETTKVP</sequence>
<accession>A0AAX6HB65</accession>
<evidence type="ECO:0000313" key="1">
    <source>
        <dbReference type="EMBL" id="KAJ6838280.1"/>
    </source>
</evidence>
<dbReference type="AlphaFoldDB" id="A0AAX6HB65"/>
<gene>
    <name evidence="1" type="ORF">M6B38_320335</name>
</gene>
<dbReference type="EMBL" id="JANAVB010010796">
    <property type="protein sequence ID" value="KAJ6838280.1"/>
    <property type="molecule type" value="Genomic_DNA"/>
</dbReference>
<protein>
    <recommendedName>
        <fullName evidence="3">Secreted protein</fullName>
    </recommendedName>
</protein>
<name>A0AAX6HB65_IRIPA</name>
<organism evidence="1 2">
    <name type="scientific">Iris pallida</name>
    <name type="common">Sweet iris</name>
    <dbReference type="NCBI Taxonomy" id="29817"/>
    <lineage>
        <taxon>Eukaryota</taxon>
        <taxon>Viridiplantae</taxon>
        <taxon>Streptophyta</taxon>
        <taxon>Embryophyta</taxon>
        <taxon>Tracheophyta</taxon>
        <taxon>Spermatophyta</taxon>
        <taxon>Magnoliopsida</taxon>
        <taxon>Liliopsida</taxon>
        <taxon>Asparagales</taxon>
        <taxon>Iridaceae</taxon>
        <taxon>Iridoideae</taxon>
        <taxon>Irideae</taxon>
        <taxon>Iris</taxon>
    </lineage>
</organism>